<organism evidence="2 3">
    <name type="scientific">Halohasta litorea</name>
    <dbReference type="NCBI Taxonomy" id="869891"/>
    <lineage>
        <taxon>Archaea</taxon>
        <taxon>Methanobacteriati</taxon>
        <taxon>Methanobacteriota</taxon>
        <taxon>Stenosarchaea group</taxon>
        <taxon>Halobacteria</taxon>
        <taxon>Halobacteriales</taxon>
        <taxon>Haloferacaceae</taxon>
        <taxon>Halohasta</taxon>
    </lineage>
</organism>
<comment type="caution">
    <text evidence="2">The sequence shown here is derived from an EMBL/GenBank/DDBJ whole genome shotgun (WGS) entry which is preliminary data.</text>
</comment>
<dbReference type="Gene3D" id="3.40.50.620">
    <property type="entry name" value="HUPs"/>
    <property type="match status" value="1"/>
</dbReference>
<dbReference type="Proteomes" id="UP001597052">
    <property type="component" value="Unassembled WGS sequence"/>
</dbReference>
<proteinExistence type="predicted"/>
<keyword evidence="3" id="KW-1185">Reference proteome</keyword>
<feature type="domain" description="UspA" evidence="1">
    <location>
        <begin position="47"/>
        <end position="134"/>
    </location>
</feature>
<evidence type="ECO:0000259" key="1">
    <source>
        <dbReference type="Pfam" id="PF00582"/>
    </source>
</evidence>
<dbReference type="AlphaFoldDB" id="A0ABD6D4S5"/>
<evidence type="ECO:0000313" key="3">
    <source>
        <dbReference type="Proteomes" id="UP001597052"/>
    </source>
</evidence>
<gene>
    <name evidence="2" type="ORF">ACFSBW_05035</name>
</gene>
<reference evidence="2 3" key="1">
    <citation type="journal article" date="2019" name="Int. J. Syst. Evol. Microbiol.">
        <title>The Global Catalogue of Microorganisms (GCM) 10K type strain sequencing project: providing services to taxonomists for standard genome sequencing and annotation.</title>
        <authorList>
            <consortium name="The Broad Institute Genomics Platform"/>
            <consortium name="The Broad Institute Genome Sequencing Center for Infectious Disease"/>
            <person name="Wu L."/>
            <person name="Ma J."/>
        </authorList>
    </citation>
    <scope>NUCLEOTIDE SEQUENCE [LARGE SCALE GENOMIC DNA]</scope>
    <source>
        <strain evidence="2 3">CGMCC 1.10593</strain>
    </source>
</reference>
<dbReference type="RefSeq" id="WP_256394941.1">
    <property type="nucleotide sequence ID" value="NZ_JANHDJ010000001.1"/>
</dbReference>
<dbReference type="InterPro" id="IPR014729">
    <property type="entry name" value="Rossmann-like_a/b/a_fold"/>
</dbReference>
<evidence type="ECO:0000313" key="2">
    <source>
        <dbReference type="EMBL" id="MFD1641239.1"/>
    </source>
</evidence>
<dbReference type="EMBL" id="JBHUDM010000001">
    <property type="protein sequence ID" value="MFD1641239.1"/>
    <property type="molecule type" value="Genomic_DNA"/>
</dbReference>
<protein>
    <submittedName>
        <fullName evidence="2">Universal stress protein</fullName>
    </submittedName>
</protein>
<sequence length="139" mass="14638">MPSSDDLLKSPILPVAGPDDAEATYEALVAHNDPAACRPLVIHVLAEDATDAESQRAHEAVERFESRATADGMAVDTEIYRGDAIADTIIEAAETAEASAIVFCSRGGSAWFDLLAGGVRTSLLAKSDTPVVMLPVEEK</sequence>
<dbReference type="Pfam" id="PF00582">
    <property type="entry name" value="Usp"/>
    <property type="match status" value="1"/>
</dbReference>
<name>A0ABD6D4S5_9EURY</name>
<accession>A0ABD6D4S5</accession>
<dbReference type="InterPro" id="IPR006016">
    <property type="entry name" value="UspA"/>
</dbReference>
<dbReference type="SUPFAM" id="SSF52402">
    <property type="entry name" value="Adenine nucleotide alpha hydrolases-like"/>
    <property type="match status" value="1"/>
</dbReference>